<dbReference type="Proteomes" id="UP000634139">
    <property type="component" value="Unassembled WGS sequence"/>
</dbReference>
<gene>
    <name evidence="3" type="primary">prnA</name>
    <name evidence="3" type="ORF">GCM10011617_24330</name>
</gene>
<dbReference type="AlphaFoldDB" id="A0A918VK37"/>
<dbReference type="PIRSF" id="PIRSF011396">
    <property type="entry name" value="Trp_halogenase"/>
    <property type="match status" value="1"/>
</dbReference>
<keyword evidence="2" id="KW-0274">FAD</keyword>
<feature type="binding site" evidence="2">
    <location>
        <position position="332"/>
    </location>
    <ligand>
        <name>FAD</name>
        <dbReference type="ChEBI" id="CHEBI:57692"/>
    </ligand>
</feature>
<dbReference type="Pfam" id="PF04820">
    <property type="entry name" value="Trp_halogenase"/>
    <property type="match status" value="1"/>
</dbReference>
<keyword evidence="2" id="KW-0547">Nucleotide-binding</keyword>
<keyword evidence="4" id="KW-1185">Reference proteome</keyword>
<reference evidence="3" key="2">
    <citation type="submission" date="2020-09" db="EMBL/GenBank/DDBJ databases">
        <authorList>
            <person name="Sun Q."/>
            <person name="Kim S."/>
        </authorList>
    </citation>
    <scope>NUCLEOTIDE SEQUENCE</scope>
    <source>
        <strain evidence="3">KCTC 32422</strain>
    </source>
</reference>
<feature type="binding site" evidence="2">
    <location>
        <position position="345"/>
    </location>
    <ligand>
        <name>FAD</name>
        <dbReference type="ChEBI" id="CHEBI:57692"/>
    </ligand>
</feature>
<dbReference type="PANTHER" id="PTHR43747:SF4">
    <property type="entry name" value="FLAVIN-DEPENDENT TRYPTOPHAN HALOGENASE"/>
    <property type="match status" value="1"/>
</dbReference>
<sequence length="505" mass="55276">MTAQQPYNIVIVGGGTAGWMAAAVLARCAPPAYRITLVESEEIGTVGVGEATIPAIRVFNAALGIDEGAFLSATNGSFKLGISFDGWLVPGHSYMHAFGEIGRQFGLVPFRDHWARAHAAGFAKPLARYSVNELAARTGRMPHGPQGEGQVDVPYAYHFDAGRYAAFLRRYAEGLGVTRIEGRIARVERHGETGDIAAVTTEAGTRLAGDFFIDCSGFQGLLIEQELQTGYDDWSHWLPCDRAMAVPCEAGGDFTPFTRSIARTAGWQWRIPLQHRIGNGMVYCSQFMGEDEAAATLLANLDGKPLAEPKPLRFVTGKRRKLWHRNCLAVGLASGFMEPLESTSIHLIQSTLSRFLRMLPRGPVAPALVDEFNRQADFEFASIRDFLILHYKANGRVGEPFWDHCRAMAIPDSLAARIEQFRSGGFIHHHHEELFTEVGWFQVLVGQGVLPESWNAAADAMPEDKLREFMALLEGSAIEQARPAAQHIDVVARLCAAAQTTGEAA</sequence>
<feature type="binding site" evidence="2">
    <location>
        <begin position="14"/>
        <end position="17"/>
    </location>
    <ligand>
        <name>FAD</name>
        <dbReference type="ChEBI" id="CHEBI:57692"/>
    </ligand>
</feature>
<proteinExistence type="predicted"/>
<dbReference type="GO" id="GO:0000166">
    <property type="term" value="F:nucleotide binding"/>
    <property type="evidence" value="ECO:0007669"/>
    <property type="project" value="UniProtKB-KW"/>
</dbReference>
<dbReference type="InterPro" id="IPR006905">
    <property type="entry name" value="Flavin_halogenase"/>
</dbReference>
<name>A0A918VK37_9SPHN</name>
<feature type="binding site" evidence="2">
    <location>
        <position position="79"/>
    </location>
    <ligand>
        <name>7-chloro-L-tryptophan</name>
        <dbReference type="ChEBI" id="CHEBI:58713"/>
    </ligand>
</feature>
<accession>A0A918VK37</accession>
<dbReference type="RefSeq" id="WP_189541941.1">
    <property type="nucleotide sequence ID" value="NZ_BMZD01000006.1"/>
</dbReference>
<evidence type="ECO:0000313" key="3">
    <source>
        <dbReference type="EMBL" id="GHA02679.1"/>
    </source>
</evidence>
<feature type="binding site" evidence="2">
    <location>
        <position position="341"/>
    </location>
    <ligand>
        <name>L-tryptophan</name>
        <dbReference type="ChEBI" id="CHEBI:57912"/>
    </ligand>
</feature>
<dbReference type="SUPFAM" id="SSF51905">
    <property type="entry name" value="FAD/NAD(P)-binding domain"/>
    <property type="match status" value="1"/>
</dbReference>
<feature type="active site" evidence="1">
    <location>
        <position position="79"/>
    </location>
</feature>
<evidence type="ECO:0000256" key="2">
    <source>
        <dbReference type="PIRSR" id="PIRSR011396-2"/>
    </source>
</evidence>
<reference evidence="3" key="1">
    <citation type="journal article" date="2014" name="Int. J. Syst. Evol. Microbiol.">
        <title>Complete genome sequence of Corynebacterium casei LMG S-19264T (=DSM 44701T), isolated from a smear-ripened cheese.</title>
        <authorList>
            <consortium name="US DOE Joint Genome Institute (JGI-PGF)"/>
            <person name="Walter F."/>
            <person name="Albersmeier A."/>
            <person name="Kalinowski J."/>
            <person name="Ruckert C."/>
        </authorList>
    </citation>
    <scope>NUCLEOTIDE SEQUENCE</scope>
    <source>
        <strain evidence="3">KCTC 32422</strain>
    </source>
</reference>
<organism evidence="3 4">
    <name type="scientific">Novosphingobium arvoryzae</name>
    <dbReference type="NCBI Taxonomy" id="1256514"/>
    <lineage>
        <taxon>Bacteria</taxon>
        <taxon>Pseudomonadati</taxon>
        <taxon>Pseudomonadota</taxon>
        <taxon>Alphaproteobacteria</taxon>
        <taxon>Sphingomonadales</taxon>
        <taxon>Sphingomonadaceae</taxon>
        <taxon>Novosphingobium</taxon>
    </lineage>
</organism>
<evidence type="ECO:0000256" key="1">
    <source>
        <dbReference type="PIRSR" id="PIRSR011396-1"/>
    </source>
</evidence>
<dbReference type="InterPro" id="IPR050816">
    <property type="entry name" value="Flavin-dep_Halogenase_NPB"/>
</dbReference>
<keyword evidence="2" id="KW-0285">Flavoprotein</keyword>
<dbReference type="PANTHER" id="PTHR43747">
    <property type="entry name" value="FAD-BINDING PROTEIN"/>
    <property type="match status" value="1"/>
</dbReference>
<dbReference type="Gene3D" id="3.50.50.60">
    <property type="entry name" value="FAD/NAD(P)-binding domain"/>
    <property type="match status" value="1"/>
</dbReference>
<dbReference type="EMBL" id="BMZD01000006">
    <property type="protein sequence ID" value="GHA02679.1"/>
    <property type="molecule type" value="Genomic_DNA"/>
</dbReference>
<comment type="caution">
    <text evidence="3">The sequence shown here is derived from an EMBL/GenBank/DDBJ whole genome shotgun (WGS) entry which is preliminary data.</text>
</comment>
<evidence type="ECO:0000313" key="4">
    <source>
        <dbReference type="Proteomes" id="UP000634139"/>
    </source>
</evidence>
<dbReference type="GO" id="GO:0004497">
    <property type="term" value="F:monooxygenase activity"/>
    <property type="evidence" value="ECO:0007669"/>
    <property type="project" value="InterPro"/>
</dbReference>
<protein>
    <submittedName>
        <fullName evidence="3">Tryptophan halogenase</fullName>
    </submittedName>
</protein>
<dbReference type="InterPro" id="IPR036188">
    <property type="entry name" value="FAD/NAD-bd_sf"/>
</dbReference>
<dbReference type="InterPro" id="IPR033856">
    <property type="entry name" value="Trp_halogen"/>
</dbReference>